<dbReference type="InterPro" id="IPR024551">
    <property type="entry name" value="AspAT_Ic"/>
</dbReference>
<dbReference type="InterPro" id="IPR015422">
    <property type="entry name" value="PyrdxlP-dep_Trfase_small"/>
</dbReference>
<dbReference type="SUPFAM" id="SSF53383">
    <property type="entry name" value="PLP-dependent transferases"/>
    <property type="match status" value="1"/>
</dbReference>
<sequence length="437" mass="48567">MIAITARRILMLDYLSLDKAQLRQKQRLLQKSYDDFKAKGLKLDMSRGKPGADQTDLSGGMFDILNKDSDFRCKSGVDCRNYGLLEGIPEMREMFAQMLGVSAENVFVGGNSSLNMMFDAISCMMSQGIGGCEPWNRQGAIKFLCPVPGYDRHFGITEFFGIEMINVPMTDLGPDMNIVEELAASDDKIKGIWCVPKYSNPQGITYSDETVRRFAALKPAAKDFRIMWDNAYAVHDLNDTPDHLLNLMDECRKNGSEDLPILFCSTSKITFPGSGVAAMAASESNMAVFKRKYQYQTIGYDKLNQLKHVRYFGDYQGLLDHMQLHRAILEPKFQTVLSILDEELLGRGVAAWTKPNGGYFVSVNVLSGCASKVVALCKEAGVALTNAGATYPYGKDPNDSNIRLAPTYPPVCELETAMQLFCICVKLAAVEKLLEKM</sequence>
<dbReference type="Pfam" id="PF12897">
    <property type="entry name" value="Asp_aminotransf"/>
    <property type="match status" value="1"/>
</dbReference>
<dbReference type="PANTHER" id="PTHR43799:SF1">
    <property type="entry name" value="ASPARTATE AMINOTRANSFERASE"/>
    <property type="match status" value="1"/>
</dbReference>
<dbReference type="CDD" id="cd00609">
    <property type="entry name" value="AAT_like"/>
    <property type="match status" value="1"/>
</dbReference>
<evidence type="ECO:0000313" key="1">
    <source>
        <dbReference type="EMBL" id="EDO61084.1"/>
    </source>
</evidence>
<dbReference type="Proteomes" id="UP000003490">
    <property type="component" value="Unassembled WGS sequence"/>
</dbReference>
<dbReference type="Gene3D" id="3.90.1150.10">
    <property type="entry name" value="Aspartate Aminotransferase, domain 1"/>
    <property type="match status" value="1"/>
</dbReference>
<proteinExistence type="predicted"/>
<organism evidence="1 2">
    <name type="scientific">[Clostridium] leptum DSM 753</name>
    <dbReference type="NCBI Taxonomy" id="428125"/>
    <lineage>
        <taxon>Bacteria</taxon>
        <taxon>Bacillati</taxon>
        <taxon>Bacillota</taxon>
        <taxon>Clostridia</taxon>
        <taxon>Eubacteriales</taxon>
        <taxon>Oscillospiraceae</taxon>
        <taxon>Oscillospiraceae incertae sedis</taxon>
    </lineage>
</organism>
<evidence type="ECO:0000313" key="2">
    <source>
        <dbReference type="Proteomes" id="UP000003490"/>
    </source>
</evidence>
<dbReference type="PANTHER" id="PTHR43799">
    <property type="entry name" value="AMINOTRANSFERASE, PUTATIVE-RELATED"/>
    <property type="match status" value="1"/>
</dbReference>
<accession>A7VVT5</accession>
<comment type="caution">
    <text evidence="1">The sequence shown here is derived from an EMBL/GenBank/DDBJ whole genome shotgun (WGS) entry which is preliminary data.</text>
</comment>
<dbReference type="GO" id="GO:0004069">
    <property type="term" value="F:L-aspartate:2-oxoglutarate aminotransferase activity"/>
    <property type="evidence" value="ECO:0007669"/>
    <property type="project" value="InterPro"/>
</dbReference>
<evidence type="ECO:0008006" key="3">
    <source>
        <dbReference type="Google" id="ProtNLM"/>
    </source>
</evidence>
<protein>
    <recommendedName>
        <fullName evidence="3">Aminotransferase, class I/II</fullName>
    </recommendedName>
</protein>
<dbReference type="EMBL" id="ABCB02000019">
    <property type="protein sequence ID" value="EDO61084.1"/>
    <property type="molecule type" value="Genomic_DNA"/>
</dbReference>
<dbReference type="InterPro" id="IPR015424">
    <property type="entry name" value="PyrdxlP-dep_Trfase"/>
</dbReference>
<dbReference type="Gene3D" id="3.40.640.10">
    <property type="entry name" value="Type I PLP-dependent aspartate aminotransferase-like (Major domain)"/>
    <property type="match status" value="1"/>
</dbReference>
<dbReference type="InterPro" id="IPR015421">
    <property type="entry name" value="PyrdxlP-dep_Trfase_major"/>
</dbReference>
<dbReference type="eggNOG" id="COG1167">
    <property type="taxonomic scope" value="Bacteria"/>
</dbReference>
<reference evidence="1 2" key="1">
    <citation type="submission" date="2007-08" db="EMBL/GenBank/DDBJ databases">
        <title>Draft genome sequence of Clostridium leptum (DSM 753).</title>
        <authorList>
            <person name="Sudarsanam P."/>
            <person name="Ley R."/>
            <person name="Guruge J."/>
            <person name="Turnbaugh P.J."/>
            <person name="Mahowald M."/>
            <person name="Liep D."/>
            <person name="Gordon J."/>
        </authorList>
    </citation>
    <scope>NUCLEOTIDE SEQUENCE [LARGE SCALE GENOMIC DNA]</scope>
    <source>
        <strain evidence="1 2">DSM 753</strain>
    </source>
</reference>
<dbReference type="AlphaFoldDB" id="A7VVT5"/>
<gene>
    <name evidence="1" type="ORF">CLOLEP_02697</name>
</gene>
<reference evidence="1 2" key="2">
    <citation type="submission" date="2007-08" db="EMBL/GenBank/DDBJ databases">
        <authorList>
            <person name="Fulton L."/>
            <person name="Clifton S."/>
            <person name="Fulton B."/>
            <person name="Xu J."/>
            <person name="Minx P."/>
            <person name="Pepin K.H."/>
            <person name="Johnson M."/>
            <person name="Thiruvilangam P."/>
            <person name="Bhonagiri V."/>
            <person name="Nash W.E."/>
            <person name="Wang C."/>
            <person name="Mardis E.R."/>
            <person name="Wilson R.K."/>
        </authorList>
    </citation>
    <scope>NUCLEOTIDE SEQUENCE [LARGE SCALE GENOMIC DNA]</scope>
    <source>
        <strain evidence="1 2">DSM 753</strain>
    </source>
</reference>
<dbReference type="HOGENOM" id="CLU_635914_0_0_9"/>
<name>A7VVT5_9FIRM</name>